<reference evidence="2 3" key="1">
    <citation type="submission" date="2024-05" db="EMBL/GenBank/DDBJ databases">
        <title>Genome sequencing and assembly of Indian major carp, Cirrhinus mrigala (Hamilton, 1822).</title>
        <authorList>
            <person name="Mohindra V."/>
            <person name="Chowdhury L.M."/>
            <person name="Lal K."/>
            <person name="Jena J.K."/>
        </authorList>
    </citation>
    <scope>NUCLEOTIDE SEQUENCE [LARGE SCALE GENOMIC DNA]</scope>
    <source>
        <strain evidence="2">CM1030</strain>
        <tissue evidence="2">Blood</tissue>
    </source>
</reference>
<feature type="compositionally biased region" description="Pro residues" evidence="1">
    <location>
        <begin position="50"/>
        <end position="59"/>
    </location>
</feature>
<proteinExistence type="predicted"/>
<feature type="non-terminal residue" evidence="2">
    <location>
        <position position="1"/>
    </location>
</feature>
<name>A0ABD0ND21_CIRMR</name>
<keyword evidence="3" id="KW-1185">Reference proteome</keyword>
<protein>
    <submittedName>
        <fullName evidence="2">Uncharacterized protein</fullName>
    </submittedName>
</protein>
<sequence>NVRELVEDLGLLEAEEDLIDWFADLPPLLPPSAEPSDPSFQPPASESRTPPQPIDPMAPPWLLAPSSSPLPHPSGFALGCRRPSCTSGLYTSGFASSLRLRQAPPSLRLTNWTHELQH</sequence>
<comment type="caution">
    <text evidence="2">The sequence shown here is derived from an EMBL/GenBank/DDBJ whole genome shotgun (WGS) entry which is preliminary data.</text>
</comment>
<evidence type="ECO:0000256" key="1">
    <source>
        <dbReference type="SAM" id="MobiDB-lite"/>
    </source>
</evidence>
<dbReference type="AlphaFoldDB" id="A0ABD0ND21"/>
<accession>A0ABD0ND21</accession>
<evidence type="ECO:0000313" key="2">
    <source>
        <dbReference type="EMBL" id="KAL0158796.1"/>
    </source>
</evidence>
<dbReference type="Proteomes" id="UP001529510">
    <property type="component" value="Unassembled WGS sequence"/>
</dbReference>
<feature type="region of interest" description="Disordered" evidence="1">
    <location>
        <begin position="26"/>
        <end position="66"/>
    </location>
</feature>
<organism evidence="2 3">
    <name type="scientific">Cirrhinus mrigala</name>
    <name type="common">Mrigala</name>
    <dbReference type="NCBI Taxonomy" id="683832"/>
    <lineage>
        <taxon>Eukaryota</taxon>
        <taxon>Metazoa</taxon>
        <taxon>Chordata</taxon>
        <taxon>Craniata</taxon>
        <taxon>Vertebrata</taxon>
        <taxon>Euteleostomi</taxon>
        <taxon>Actinopterygii</taxon>
        <taxon>Neopterygii</taxon>
        <taxon>Teleostei</taxon>
        <taxon>Ostariophysi</taxon>
        <taxon>Cypriniformes</taxon>
        <taxon>Cyprinidae</taxon>
        <taxon>Labeoninae</taxon>
        <taxon>Labeonini</taxon>
        <taxon>Cirrhinus</taxon>
    </lineage>
</organism>
<evidence type="ECO:0000313" key="3">
    <source>
        <dbReference type="Proteomes" id="UP001529510"/>
    </source>
</evidence>
<gene>
    <name evidence="2" type="ORF">M9458_046872</name>
</gene>
<dbReference type="EMBL" id="JAMKFB020000023">
    <property type="protein sequence ID" value="KAL0158796.1"/>
    <property type="molecule type" value="Genomic_DNA"/>
</dbReference>